<feature type="domain" description="AraC effector-binding" evidence="2">
    <location>
        <begin position="174"/>
        <end position="332"/>
    </location>
</feature>
<evidence type="ECO:0000313" key="3">
    <source>
        <dbReference type="EMBL" id="MFB9053049.1"/>
    </source>
</evidence>
<dbReference type="SMART" id="SM00871">
    <property type="entry name" value="AraC_E_bind"/>
    <property type="match status" value="1"/>
</dbReference>
<protein>
    <submittedName>
        <fullName evidence="3">Transcription activator effector-binding protein</fullName>
    </submittedName>
</protein>
<comment type="caution">
    <text evidence="3">The sequence shown here is derived from an EMBL/GenBank/DDBJ whole genome shotgun (WGS) entry which is preliminary data.</text>
</comment>
<keyword evidence="1" id="KW-1133">Transmembrane helix</keyword>
<dbReference type="Gene3D" id="3.20.80.10">
    <property type="entry name" value="Regulatory factor, effector binding domain"/>
    <property type="match status" value="1"/>
</dbReference>
<dbReference type="InterPro" id="IPR011256">
    <property type="entry name" value="Reg_factor_effector_dom_sf"/>
</dbReference>
<dbReference type="EMBL" id="JBHMEZ010000003">
    <property type="protein sequence ID" value="MFB9053049.1"/>
    <property type="molecule type" value="Genomic_DNA"/>
</dbReference>
<keyword evidence="1" id="KW-0472">Membrane</keyword>
<dbReference type="SUPFAM" id="SSF55961">
    <property type="entry name" value="Bet v1-like"/>
    <property type="match status" value="1"/>
</dbReference>
<evidence type="ECO:0000313" key="4">
    <source>
        <dbReference type="Proteomes" id="UP001589605"/>
    </source>
</evidence>
<organism evidence="3 4">
    <name type="scientific">Formosa undariae</name>
    <dbReference type="NCBI Taxonomy" id="1325436"/>
    <lineage>
        <taxon>Bacteria</taxon>
        <taxon>Pseudomonadati</taxon>
        <taxon>Bacteroidota</taxon>
        <taxon>Flavobacteriia</taxon>
        <taxon>Flavobacteriales</taxon>
        <taxon>Flavobacteriaceae</taxon>
        <taxon>Formosa</taxon>
    </lineage>
</organism>
<feature type="transmembrane region" description="Helical" evidence="1">
    <location>
        <begin position="6"/>
        <end position="24"/>
    </location>
</feature>
<name>A0ABV5F0V2_9FLAO</name>
<proteinExistence type="predicted"/>
<keyword evidence="1" id="KW-0812">Transmembrane</keyword>
<dbReference type="Proteomes" id="UP001589605">
    <property type="component" value="Unassembled WGS sequence"/>
</dbReference>
<sequence>MKSTKYILFILLIAFIGSAIYIAVQPNEISFSKTRTINAPQEVIYKYVNHLNHWKSWAPWKKTSTSDSILNSKEYTWLKDNAIGRITTTEVSKPSSIKQRLVFPEYPVSQLDWKIDSISPKTSTVTFSMRSDNIPFKKKAYYAFFGTPEEELAPKFETSLTQLDSAVSESMKVYSITINGITNHSGGYYLYNTASSKIENFQDKIKIMMPEITDYVAENNIPMAGFPFVLYHKWDEVNGTVMFSCCVPTSTQILTADSDILTGSLPGFKTLKTTLKGDYNYLDKARKTTFKHLETNSLEKADSNIMLETFVTNPKYKLNPADWVTEIYVALKEESDTIPLDLKGLKLPLDDDN</sequence>
<evidence type="ECO:0000259" key="2">
    <source>
        <dbReference type="SMART" id="SM00871"/>
    </source>
</evidence>
<dbReference type="RefSeq" id="WP_382382216.1">
    <property type="nucleotide sequence ID" value="NZ_JBHMEZ010000003.1"/>
</dbReference>
<dbReference type="SUPFAM" id="SSF55136">
    <property type="entry name" value="Probable bacterial effector-binding domain"/>
    <property type="match status" value="1"/>
</dbReference>
<keyword evidence="4" id="KW-1185">Reference proteome</keyword>
<reference evidence="3 4" key="1">
    <citation type="submission" date="2024-09" db="EMBL/GenBank/DDBJ databases">
        <authorList>
            <person name="Sun Q."/>
            <person name="Mori K."/>
        </authorList>
    </citation>
    <scope>NUCLEOTIDE SEQUENCE [LARGE SCALE GENOMIC DNA]</scope>
    <source>
        <strain evidence="3 4">CECT 8286</strain>
    </source>
</reference>
<gene>
    <name evidence="3" type="ORF">ACFFVB_08130</name>
</gene>
<dbReference type="InterPro" id="IPR010499">
    <property type="entry name" value="AraC_E-bd"/>
</dbReference>
<accession>A0ABV5F0V2</accession>
<evidence type="ECO:0000256" key="1">
    <source>
        <dbReference type="SAM" id="Phobius"/>
    </source>
</evidence>